<keyword evidence="14" id="KW-0808">Transferase</keyword>
<keyword evidence="6 12" id="KW-1133">Transmembrane helix</keyword>
<evidence type="ECO:0000256" key="10">
    <source>
        <dbReference type="PIRSR" id="PIRSR005091-2"/>
    </source>
</evidence>
<comment type="caution">
    <text evidence="14">The sequence shown here is derived from an EMBL/GenBank/DDBJ whole genome shotgun (WGS) entry which is preliminary data.</text>
</comment>
<dbReference type="CDD" id="cd16015">
    <property type="entry name" value="LTA_synthase"/>
    <property type="match status" value="1"/>
</dbReference>
<dbReference type="Pfam" id="PF00884">
    <property type="entry name" value="Sulfatase"/>
    <property type="match status" value="1"/>
</dbReference>
<dbReference type="AlphaFoldDB" id="A0A3D9I4H6"/>
<feature type="binding site" evidence="11">
    <location>
        <position position="246"/>
    </location>
    <ligand>
        <name>Mn(2+)</name>
        <dbReference type="ChEBI" id="CHEBI:29035"/>
    </ligand>
</feature>
<dbReference type="SUPFAM" id="SSF53649">
    <property type="entry name" value="Alkaline phosphatase-like"/>
    <property type="match status" value="1"/>
</dbReference>
<dbReference type="InterPro" id="IPR000917">
    <property type="entry name" value="Sulfatase_N"/>
</dbReference>
<evidence type="ECO:0000256" key="1">
    <source>
        <dbReference type="ARBA" id="ARBA00004651"/>
    </source>
</evidence>
<keyword evidence="7 8" id="KW-0472">Membrane</keyword>
<dbReference type="PANTHER" id="PTHR47371:SF3">
    <property type="entry name" value="PHOSPHOGLYCEROL TRANSFERASE I"/>
    <property type="match status" value="1"/>
</dbReference>
<evidence type="ECO:0000256" key="11">
    <source>
        <dbReference type="PIRSR" id="PIRSR005091-3"/>
    </source>
</evidence>
<dbReference type="InterPro" id="IPR050448">
    <property type="entry name" value="OpgB/LTA_synthase_biosynth"/>
</dbReference>
<evidence type="ECO:0000256" key="5">
    <source>
        <dbReference type="ARBA" id="ARBA00022692"/>
    </source>
</evidence>
<evidence type="ECO:0000256" key="8">
    <source>
        <dbReference type="PIRNR" id="PIRNR005091"/>
    </source>
</evidence>
<feature type="transmembrane region" description="Helical" evidence="12">
    <location>
        <begin position="155"/>
        <end position="172"/>
    </location>
</feature>
<evidence type="ECO:0000256" key="3">
    <source>
        <dbReference type="ARBA" id="ARBA00009983"/>
    </source>
</evidence>
<feature type="transmembrane region" description="Helical" evidence="12">
    <location>
        <begin position="38"/>
        <end position="58"/>
    </location>
</feature>
<dbReference type="InterPro" id="IPR017850">
    <property type="entry name" value="Alkaline_phosphatase_core_sf"/>
</dbReference>
<comment type="subcellular location">
    <subcellularLocation>
        <location evidence="1">Cell membrane</location>
        <topology evidence="1">Multi-pass membrane protein</topology>
    </subcellularLocation>
</comment>
<proteinExistence type="inferred from homology"/>
<dbReference type="PANTHER" id="PTHR47371">
    <property type="entry name" value="LIPOTEICHOIC ACID SYNTHASE"/>
    <property type="match status" value="1"/>
</dbReference>
<reference evidence="14 15" key="1">
    <citation type="submission" date="2018-07" db="EMBL/GenBank/DDBJ databases">
        <title>Genomic Encyclopedia of Type Strains, Phase III (KMG-III): the genomes of soil and plant-associated and newly described type strains.</title>
        <authorList>
            <person name="Whitman W."/>
        </authorList>
    </citation>
    <scope>NUCLEOTIDE SEQUENCE [LARGE SCALE GENOMIC DNA]</scope>
    <source>
        <strain evidence="14 15">CECT 7287</strain>
    </source>
</reference>
<accession>A0A3D9I4H6</accession>
<feature type="binding site" evidence="10">
    <location>
        <position position="404"/>
    </location>
    <ligand>
        <name>substrate</name>
    </ligand>
</feature>
<keyword evidence="10" id="KW-0479">Metal-binding</keyword>
<evidence type="ECO:0000256" key="2">
    <source>
        <dbReference type="ARBA" id="ARBA00004936"/>
    </source>
</evidence>
<dbReference type="Proteomes" id="UP000256977">
    <property type="component" value="Unassembled WGS sequence"/>
</dbReference>
<dbReference type="Gene3D" id="3.30.1120.170">
    <property type="match status" value="1"/>
</dbReference>
<dbReference type="GO" id="GO:0016740">
    <property type="term" value="F:transferase activity"/>
    <property type="evidence" value="ECO:0007669"/>
    <property type="project" value="UniProtKB-KW"/>
</dbReference>
<evidence type="ECO:0000256" key="4">
    <source>
        <dbReference type="ARBA" id="ARBA00022475"/>
    </source>
</evidence>
<feature type="transmembrane region" description="Helical" evidence="12">
    <location>
        <begin position="65"/>
        <end position="86"/>
    </location>
</feature>
<evidence type="ECO:0000256" key="7">
    <source>
        <dbReference type="ARBA" id="ARBA00023136"/>
    </source>
</evidence>
<gene>
    <name evidence="14" type="ORF">DFP98_13823</name>
</gene>
<evidence type="ECO:0000256" key="6">
    <source>
        <dbReference type="ARBA" id="ARBA00022989"/>
    </source>
</evidence>
<evidence type="ECO:0000256" key="9">
    <source>
        <dbReference type="PIRSR" id="PIRSR005091-1"/>
    </source>
</evidence>
<protein>
    <submittedName>
        <fullName evidence="14">Phosphoglycerol transferase MdoB-like AlkP superfamily enzyme</fullName>
    </submittedName>
</protein>
<feature type="binding site" evidence="11">
    <location>
        <position position="464"/>
    </location>
    <ligand>
        <name>Mn(2+)</name>
        <dbReference type="ChEBI" id="CHEBI:29035"/>
    </ligand>
</feature>
<name>A0A3D9I4H6_9BACL</name>
<feature type="domain" description="Sulfatase N-terminal" evidence="13">
    <location>
        <begin position="238"/>
        <end position="530"/>
    </location>
</feature>
<organism evidence="14 15">
    <name type="scientific">Cohnella phaseoli</name>
    <dbReference type="NCBI Taxonomy" id="456490"/>
    <lineage>
        <taxon>Bacteria</taxon>
        <taxon>Bacillati</taxon>
        <taxon>Bacillota</taxon>
        <taxon>Bacilli</taxon>
        <taxon>Bacillales</taxon>
        <taxon>Paenibacillaceae</taxon>
        <taxon>Cohnella</taxon>
    </lineage>
</organism>
<keyword evidence="10" id="KW-0464">Manganese</keyword>
<comment type="pathway">
    <text evidence="2">Cell wall biogenesis; lipoteichoic acid biosynthesis.</text>
</comment>
<dbReference type="Gene3D" id="3.40.720.10">
    <property type="entry name" value="Alkaline Phosphatase, subunit A"/>
    <property type="match status" value="1"/>
</dbReference>
<dbReference type="GO" id="GO:0046872">
    <property type="term" value="F:metal ion binding"/>
    <property type="evidence" value="ECO:0007669"/>
    <property type="project" value="UniProtKB-KW"/>
</dbReference>
<feature type="active site" evidence="9">
    <location>
        <position position="288"/>
    </location>
</feature>
<evidence type="ECO:0000256" key="12">
    <source>
        <dbReference type="SAM" id="Phobius"/>
    </source>
</evidence>
<feature type="transmembrane region" description="Helical" evidence="12">
    <location>
        <begin position="118"/>
        <end position="135"/>
    </location>
</feature>
<keyword evidence="5 12" id="KW-0812">Transmembrane</keyword>
<dbReference type="EMBL" id="QRDZ01000038">
    <property type="protein sequence ID" value="RED56658.1"/>
    <property type="molecule type" value="Genomic_DNA"/>
</dbReference>
<dbReference type="PIRSF" id="PIRSF005091">
    <property type="entry name" value="Mmb_sulf_HI1246"/>
    <property type="match status" value="1"/>
</dbReference>
<feature type="binding site" evidence="11">
    <location>
        <position position="465"/>
    </location>
    <ligand>
        <name>Mn(2+)</name>
        <dbReference type="ChEBI" id="CHEBI:29035"/>
    </ligand>
</feature>
<evidence type="ECO:0000313" key="14">
    <source>
        <dbReference type="EMBL" id="RED56658.1"/>
    </source>
</evidence>
<feature type="binding site" evidence="11">
    <location>
        <position position="288"/>
    </location>
    <ligand>
        <name>Mn(2+)</name>
        <dbReference type="ChEBI" id="CHEBI:29035"/>
    </ligand>
</feature>
<keyword evidence="4 8" id="KW-1003">Cell membrane</keyword>
<evidence type="ECO:0000313" key="15">
    <source>
        <dbReference type="Proteomes" id="UP000256977"/>
    </source>
</evidence>
<sequence length="623" mass="71214">MDMNLLIKLGNRRFVLFTLILLLKCCLAWFVVFEDGPSVTTMLTEIPFFWVVFCLIEWFATKRKLLYYTIANLLFTLLYFTVLMYYKYYGVIVTYHALNQANKVAQVGDSTYSLMDPYYLLVFVDILVLVAIPLWLRSRTKGFQLQLRPISRKALSVLLVVSVMLCFISIWPNRASMNENMQAEEMGILNYEFYTIFADDKVDAERVDMKEITQARIDELKGKTSREQPLYYGAAKGKNVIIVQMESMQNFLIGLRVNGQEAMPNLSKLARENFHFDRFYAMVGQGTTADAEYVVNTSLYVPKHEPATKNNAKKELPSLPKLLKSYGYDTATFHTNDVQFWNRTELYPALGFDRYYDKSFFGDTDHIAFGSSDEVLYEKTIEELKKMNESDRPFYAQVLSMSAHHPYNLPESKRRLALPEEMQDSMIGRYIQAQNYADYAIGAFIDDLKSSGLWEDSVVLFYGDHQGLPVYSMNDEERELMKELVGHEYGYAEMFNVPLIMHVPDATYPAVIERTGGQIDLLPTVANLVGASLGNQLYFGQDLLNSDSNVLPMRHFLPTGSIVSDTGVFITGNDYEDGANYPFDGEELSEGSGASRSEYERALELLNLSDSFVEQLPDRSPQP</sequence>
<keyword evidence="15" id="KW-1185">Reference proteome</keyword>
<dbReference type="GO" id="GO:0005886">
    <property type="term" value="C:plasma membrane"/>
    <property type="evidence" value="ECO:0007669"/>
    <property type="project" value="UniProtKB-SubCell"/>
</dbReference>
<dbReference type="InterPro" id="IPR012160">
    <property type="entry name" value="LtaS-like"/>
</dbReference>
<evidence type="ECO:0000259" key="13">
    <source>
        <dbReference type="Pfam" id="PF00884"/>
    </source>
</evidence>
<comment type="similarity">
    <text evidence="3 8">Belongs to the LTA synthase family.</text>
</comment>